<dbReference type="FunFam" id="3.90.600.10:FF:000001">
    <property type="entry name" value="Trifunctional purine biosynthetic protein adenosine-3"/>
    <property type="match status" value="1"/>
</dbReference>
<proteinExistence type="inferred from homology"/>
<dbReference type="InterPro" id="IPR011761">
    <property type="entry name" value="ATP-grasp"/>
</dbReference>
<dbReference type="Proteomes" id="UP000318288">
    <property type="component" value="Unassembled WGS sequence"/>
</dbReference>
<dbReference type="UniPathway" id="UPA00074">
    <property type="reaction ID" value="UER00125"/>
</dbReference>
<evidence type="ECO:0000256" key="14">
    <source>
        <dbReference type="HAMAP-Rule" id="MF_00138"/>
    </source>
</evidence>
<dbReference type="AlphaFoldDB" id="A0A5C6FD06"/>
<sequence>MKVLVVGGGGREHALAWKIAQSPRVKQVFVAPGNAGTARDATNVPIEVTDKAGLIKFAQDEAIAMVVVGPEIPLVDGLVDDMEAVGIRVFGPSKAAAELEGSKVFCKNLLHTANIPTATYHTFRSAEQASRYIWERYCDPNDPVPVVVKADGLAAGKGVIVCGTRAEALDAIDRIAGQREFGDAGKELIIEERLTGQEASVLAITDGETIVTLPAAQDHKPAYDGDTGPNTGGMGAYCPTPIIDEEMMARIEADVLVPVVHAMKRARRPFKGVLYAGLMLTPGGPKVLEFNVRFGDPECQPLLMRLKTDLVDVLEATIDGRLSEIEQLEWDERPSICVVMASEGYPSSYEKGREIKGLDAADAIEDVKVFHAGTKTIDGKVTNDGGRVLGVTAMGDTIAKAKLQAYRGVKEIRWQGAWCRKDISDKAR</sequence>
<dbReference type="PANTHER" id="PTHR43472:SF1">
    <property type="entry name" value="PHOSPHORIBOSYLAMINE--GLYCINE LIGASE, CHLOROPLASTIC"/>
    <property type="match status" value="1"/>
</dbReference>
<evidence type="ECO:0000256" key="5">
    <source>
        <dbReference type="ARBA" id="ARBA00022598"/>
    </source>
</evidence>
<keyword evidence="18" id="KW-1185">Reference proteome</keyword>
<evidence type="ECO:0000256" key="12">
    <source>
        <dbReference type="ARBA" id="ARBA00042242"/>
    </source>
</evidence>
<evidence type="ECO:0000256" key="7">
    <source>
        <dbReference type="ARBA" id="ARBA00022741"/>
    </source>
</evidence>
<evidence type="ECO:0000256" key="13">
    <source>
        <dbReference type="ARBA" id="ARBA00042864"/>
    </source>
</evidence>
<gene>
    <name evidence="14 17" type="primary">purD</name>
    <name evidence="17" type="ORF">Poly51_21460</name>
</gene>
<dbReference type="GO" id="GO:0005524">
    <property type="term" value="F:ATP binding"/>
    <property type="evidence" value="ECO:0007669"/>
    <property type="project" value="UniProtKB-UniRule"/>
</dbReference>
<keyword evidence="6" id="KW-0479">Metal-binding</keyword>
<dbReference type="GO" id="GO:0046872">
    <property type="term" value="F:metal ion binding"/>
    <property type="evidence" value="ECO:0007669"/>
    <property type="project" value="UniProtKB-KW"/>
</dbReference>
<evidence type="ECO:0000313" key="18">
    <source>
        <dbReference type="Proteomes" id="UP000318288"/>
    </source>
</evidence>
<dbReference type="NCBIfam" id="TIGR00877">
    <property type="entry name" value="purD"/>
    <property type="match status" value="1"/>
</dbReference>
<evidence type="ECO:0000256" key="1">
    <source>
        <dbReference type="ARBA" id="ARBA00001936"/>
    </source>
</evidence>
<accession>A0A5C6FD06</accession>
<dbReference type="PROSITE" id="PS50975">
    <property type="entry name" value="ATP_GRASP"/>
    <property type="match status" value="1"/>
</dbReference>
<evidence type="ECO:0000256" key="9">
    <source>
        <dbReference type="ARBA" id="ARBA00022840"/>
    </source>
</evidence>
<dbReference type="InterPro" id="IPR020561">
    <property type="entry name" value="PRibGlycinamid_synth_ATP-grasp"/>
</dbReference>
<keyword evidence="9 15" id="KW-0067">ATP-binding</keyword>
<dbReference type="SMART" id="SM01209">
    <property type="entry name" value="GARS_A"/>
    <property type="match status" value="1"/>
</dbReference>
<dbReference type="GO" id="GO:0006189">
    <property type="term" value="P:'de novo' IMP biosynthetic process"/>
    <property type="evidence" value="ECO:0007669"/>
    <property type="project" value="UniProtKB-UniRule"/>
</dbReference>
<dbReference type="SUPFAM" id="SSF56059">
    <property type="entry name" value="Glutathione synthetase ATP-binding domain-like"/>
    <property type="match status" value="1"/>
</dbReference>
<dbReference type="HAMAP" id="MF_00138">
    <property type="entry name" value="GARS"/>
    <property type="match status" value="1"/>
</dbReference>
<protein>
    <recommendedName>
        <fullName evidence="4 14">Phosphoribosylamine--glycine ligase</fullName>
        <ecNumber evidence="4 14">6.3.4.13</ecNumber>
    </recommendedName>
    <alternativeName>
        <fullName evidence="14">GARS</fullName>
    </alternativeName>
    <alternativeName>
        <fullName evidence="12 14">Glycinamide ribonucleotide synthetase</fullName>
    </alternativeName>
    <alternativeName>
        <fullName evidence="13 14">Phosphoribosylglycinamide synthetase</fullName>
    </alternativeName>
</protein>
<comment type="similarity">
    <text evidence="11 14">Belongs to the GARS family.</text>
</comment>
<dbReference type="InterPro" id="IPR011054">
    <property type="entry name" value="Rudment_hybrid_motif"/>
</dbReference>
<evidence type="ECO:0000259" key="16">
    <source>
        <dbReference type="PROSITE" id="PS50975"/>
    </source>
</evidence>
<keyword evidence="10" id="KW-0464">Manganese</keyword>
<name>A0A5C6FD06_9BACT</name>
<dbReference type="FunFam" id="3.40.50.20:FF:000006">
    <property type="entry name" value="Phosphoribosylamine--glycine ligase, chloroplastic"/>
    <property type="match status" value="1"/>
</dbReference>
<dbReference type="InterPro" id="IPR020562">
    <property type="entry name" value="PRibGlycinamide_synth_N"/>
</dbReference>
<evidence type="ECO:0000256" key="4">
    <source>
        <dbReference type="ARBA" id="ARBA00013255"/>
    </source>
</evidence>
<evidence type="ECO:0000256" key="15">
    <source>
        <dbReference type="PROSITE-ProRule" id="PRU00409"/>
    </source>
</evidence>
<comment type="cofactor">
    <cofactor evidence="2">
        <name>Mg(2+)</name>
        <dbReference type="ChEBI" id="CHEBI:18420"/>
    </cofactor>
</comment>
<reference evidence="17 18" key="1">
    <citation type="submission" date="2019-02" db="EMBL/GenBank/DDBJ databases">
        <title>Deep-cultivation of Planctomycetes and their phenomic and genomic characterization uncovers novel biology.</title>
        <authorList>
            <person name="Wiegand S."/>
            <person name="Jogler M."/>
            <person name="Boedeker C."/>
            <person name="Pinto D."/>
            <person name="Vollmers J."/>
            <person name="Rivas-Marin E."/>
            <person name="Kohn T."/>
            <person name="Peeters S.H."/>
            <person name="Heuer A."/>
            <person name="Rast P."/>
            <person name="Oberbeckmann S."/>
            <person name="Bunk B."/>
            <person name="Jeske O."/>
            <person name="Meyerdierks A."/>
            <person name="Storesund J.E."/>
            <person name="Kallscheuer N."/>
            <person name="Luecker S."/>
            <person name="Lage O.M."/>
            <person name="Pohl T."/>
            <person name="Merkel B.J."/>
            <person name="Hornburger P."/>
            <person name="Mueller R.-W."/>
            <person name="Bruemmer F."/>
            <person name="Labrenz M."/>
            <person name="Spormann A.M."/>
            <person name="Op Den Camp H."/>
            <person name="Overmann J."/>
            <person name="Amann R."/>
            <person name="Jetten M.S.M."/>
            <person name="Mascher T."/>
            <person name="Medema M.H."/>
            <person name="Devos D.P."/>
            <person name="Kaster A.-K."/>
            <person name="Ovreas L."/>
            <person name="Rohde M."/>
            <person name="Galperin M.Y."/>
            <person name="Jogler C."/>
        </authorList>
    </citation>
    <scope>NUCLEOTIDE SEQUENCE [LARGE SCALE GENOMIC DNA]</scope>
    <source>
        <strain evidence="17 18">Poly51</strain>
    </source>
</reference>
<dbReference type="PROSITE" id="PS00184">
    <property type="entry name" value="GARS"/>
    <property type="match status" value="1"/>
</dbReference>
<dbReference type="RefSeq" id="WP_146456906.1">
    <property type="nucleotide sequence ID" value="NZ_SJPW01000002.1"/>
</dbReference>
<dbReference type="PANTHER" id="PTHR43472">
    <property type="entry name" value="PHOSPHORIBOSYLAMINE--GLYCINE LIGASE"/>
    <property type="match status" value="1"/>
</dbReference>
<dbReference type="GO" id="GO:0004637">
    <property type="term" value="F:phosphoribosylamine-glycine ligase activity"/>
    <property type="evidence" value="ECO:0007669"/>
    <property type="project" value="UniProtKB-UniRule"/>
</dbReference>
<keyword evidence="7 15" id="KW-0547">Nucleotide-binding</keyword>
<comment type="cofactor">
    <cofactor evidence="1">
        <name>Mn(2+)</name>
        <dbReference type="ChEBI" id="CHEBI:29035"/>
    </cofactor>
</comment>
<evidence type="ECO:0000256" key="6">
    <source>
        <dbReference type="ARBA" id="ARBA00022723"/>
    </source>
</evidence>
<keyword evidence="5 14" id="KW-0436">Ligase</keyword>
<dbReference type="OrthoDB" id="9807240at2"/>
<dbReference type="Gene3D" id="3.40.50.20">
    <property type="match status" value="1"/>
</dbReference>
<comment type="catalytic activity">
    <reaction evidence="14">
        <text>5-phospho-beta-D-ribosylamine + glycine + ATP = N(1)-(5-phospho-beta-D-ribosyl)glycinamide + ADP + phosphate + H(+)</text>
        <dbReference type="Rhea" id="RHEA:17453"/>
        <dbReference type="ChEBI" id="CHEBI:15378"/>
        <dbReference type="ChEBI" id="CHEBI:30616"/>
        <dbReference type="ChEBI" id="CHEBI:43474"/>
        <dbReference type="ChEBI" id="CHEBI:57305"/>
        <dbReference type="ChEBI" id="CHEBI:58681"/>
        <dbReference type="ChEBI" id="CHEBI:143788"/>
        <dbReference type="ChEBI" id="CHEBI:456216"/>
        <dbReference type="EC" id="6.3.4.13"/>
    </reaction>
</comment>
<evidence type="ECO:0000256" key="3">
    <source>
        <dbReference type="ARBA" id="ARBA00005174"/>
    </source>
</evidence>
<organism evidence="17 18">
    <name type="scientific">Rubripirellula tenax</name>
    <dbReference type="NCBI Taxonomy" id="2528015"/>
    <lineage>
        <taxon>Bacteria</taxon>
        <taxon>Pseudomonadati</taxon>
        <taxon>Planctomycetota</taxon>
        <taxon>Planctomycetia</taxon>
        <taxon>Pirellulales</taxon>
        <taxon>Pirellulaceae</taxon>
        <taxon>Rubripirellula</taxon>
    </lineage>
</organism>
<dbReference type="InterPro" id="IPR013815">
    <property type="entry name" value="ATP_grasp_subdomain_1"/>
</dbReference>
<dbReference type="GO" id="GO:0009113">
    <property type="term" value="P:purine nucleobase biosynthetic process"/>
    <property type="evidence" value="ECO:0007669"/>
    <property type="project" value="InterPro"/>
</dbReference>
<comment type="pathway">
    <text evidence="3 14">Purine metabolism; IMP biosynthesis via de novo pathway; N(1)-(5-phospho-D-ribosyl)glycinamide from 5-phospho-alpha-D-ribose 1-diphosphate: step 2/2.</text>
</comment>
<dbReference type="Pfam" id="PF02843">
    <property type="entry name" value="GARS_C"/>
    <property type="match status" value="1"/>
</dbReference>
<dbReference type="Pfam" id="PF01071">
    <property type="entry name" value="GARS_A"/>
    <property type="match status" value="1"/>
</dbReference>
<dbReference type="InterPro" id="IPR016185">
    <property type="entry name" value="PreATP-grasp_dom_sf"/>
</dbReference>
<dbReference type="SMART" id="SM01210">
    <property type="entry name" value="GARS_C"/>
    <property type="match status" value="1"/>
</dbReference>
<evidence type="ECO:0000256" key="8">
    <source>
        <dbReference type="ARBA" id="ARBA00022755"/>
    </source>
</evidence>
<keyword evidence="8 14" id="KW-0658">Purine biosynthesis</keyword>
<dbReference type="Pfam" id="PF02844">
    <property type="entry name" value="GARS_N"/>
    <property type="match status" value="1"/>
</dbReference>
<feature type="domain" description="ATP-grasp" evidence="16">
    <location>
        <begin position="107"/>
        <end position="319"/>
    </location>
</feature>
<dbReference type="Gene3D" id="3.30.470.20">
    <property type="entry name" value="ATP-grasp fold, B domain"/>
    <property type="match status" value="1"/>
</dbReference>
<dbReference type="SUPFAM" id="SSF52440">
    <property type="entry name" value="PreATP-grasp domain"/>
    <property type="match status" value="1"/>
</dbReference>
<dbReference type="InterPro" id="IPR020560">
    <property type="entry name" value="PRibGlycinamide_synth_C-dom"/>
</dbReference>
<dbReference type="SUPFAM" id="SSF51246">
    <property type="entry name" value="Rudiment single hybrid motif"/>
    <property type="match status" value="1"/>
</dbReference>
<dbReference type="Gene3D" id="3.90.600.10">
    <property type="entry name" value="Phosphoribosylglycinamide synthetase, C-terminal domain"/>
    <property type="match status" value="1"/>
</dbReference>
<dbReference type="Gene3D" id="3.30.1490.20">
    <property type="entry name" value="ATP-grasp fold, A domain"/>
    <property type="match status" value="1"/>
</dbReference>
<dbReference type="EMBL" id="SJPW01000002">
    <property type="protein sequence ID" value="TWU59358.1"/>
    <property type="molecule type" value="Genomic_DNA"/>
</dbReference>
<dbReference type="InterPro" id="IPR000115">
    <property type="entry name" value="PRibGlycinamide_synth"/>
</dbReference>
<dbReference type="InterPro" id="IPR037123">
    <property type="entry name" value="PRibGlycinamide_synth_C_sf"/>
</dbReference>
<dbReference type="EC" id="6.3.4.13" evidence="4 14"/>
<evidence type="ECO:0000256" key="10">
    <source>
        <dbReference type="ARBA" id="ARBA00023211"/>
    </source>
</evidence>
<dbReference type="InterPro" id="IPR020559">
    <property type="entry name" value="PRibGlycinamide_synth_CS"/>
</dbReference>
<evidence type="ECO:0000256" key="11">
    <source>
        <dbReference type="ARBA" id="ARBA00038345"/>
    </source>
</evidence>
<dbReference type="FunFam" id="3.30.470.20:FF:000018">
    <property type="entry name" value="Trifunctional purine biosynthetic protein adenosine-3"/>
    <property type="match status" value="1"/>
</dbReference>
<evidence type="ECO:0000256" key="2">
    <source>
        <dbReference type="ARBA" id="ARBA00001946"/>
    </source>
</evidence>
<comment type="caution">
    <text evidence="17">The sequence shown here is derived from an EMBL/GenBank/DDBJ whole genome shotgun (WGS) entry which is preliminary data.</text>
</comment>
<evidence type="ECO:0000313" key="17">
    <source>
        <dbReference type="EMBL" id="TWU59358.1"/>
    </source>
</evidence>